<proteinExistence type="predicted"/>
<sequence length="202" mass="21391">MAFEVTVSNNTRTQTQNIPGKYGSFSGENFTAAACQSGRIVVKNGLIPCVGYESITTPILNGNTWYFVDATNGTSGGAYGDHTNIYVCNPYDVNKVISGDLAYNLGAKTLDLTVPADERTDFTEIVIGEQYTWDASCFTTLPSATNKYVTIAAGKLVGSATVPAGGSGVYFELLRTKPLNEGASFFGTGYVLVAKRTAEATA</sequence>
<protein>
    <submittedName>
        <fullName evidence="1">Uncharacterized protein</fullName>
    </submittedName>
</protein>
<dbReference type="EMBL" id="BK016039">
    <property type="protein sequence ID" value="DAF90900.1"/>
    <property type="molecule type" value="Genomic_DNA"/>
</dbReference>
<name>A0A8S5U8W3_9CAUD</name>
<reference evidence="1" key="1">
    <citation type="journal article" date="2021" name="Proc. Natl. Acad. Sci. U.S.A.">
        <title>A Catalog of Tens of Thousands of Viruses from Human Metagenomes Reveals Hidden Associations with Chronic Diseases.</title>
        <authorList>
            <person name="Tisza M.J."/>
            <person name="Buck C.B."/>
        </authorList>
    </citation>
    <scope>NUCLEOTIDE SEQUENCE</scope>
    <source>
        <strain evidence="1">CtnMR5</strain>
    </source>
</reference>
<accession>A0A8S5U8W3</accession>
<organism evidence="1">
    <name type="scientific">Siphoviridae sp. ctnMR5</name>
    <dbReference type="NCBI Taxonomy" id="2825658"/>
    <lineage>
        <taxon>Viruses</taxon>
        <taxon>Duplodnaviria</taxon>
        <taxon>Heunggongvirae</taxon>
        <taxon>Uroviricota</taxon>
        <taxon>Caudoviricetes</taxon>
    </lineage>
</organism>
<evidence type="ECO:0000313" key="1">
    <source>
        <dbReference type="EMBL" id="DAF90900.1"/>
    </source>
</evidence>